<proteinExistence type="predicted"/>
<evidence type="ECO:0000313" key="3">
    <source>
        <dbReference type="Proteomes" id="UP001195624"/>
    </source>
</evidence>
<protein>
    <submittedName>
        <fullName evidence="2">Glyoxylase I family protein</fullName>
    </submittedName>
</protein>
<dbReference type="Pfam" id="PF00903">
    <property type="entry name" value="Glyoxalase"/>
    <property type="match status" value="1"/>
</dbReference>
<dbReference type="InterPro" id="IPR037523">
    <property type="entry name" value="VOC_core"/>
</dbReference>
<dbReference type="SUPFAM" id="SSF54593">
    <property type="entry name" value="Glyoxalase/Bleomycin resistance protein/Dihydroxybiphenyl dioxygenase"/>
    <property type="match status" value="1"/>
</dbReference>
<dbReference type="RefSeq" id="WP_017799061.1">
    <property type="nucleotide sequence ID" value="NZ_JAGGMQ010000001.1"/>
</dbReference>
<comment type="caution">
    <text evidence="2">The sequence shown here is derived from an EMBL/GenBank/DDBJ whole genome shotgun (WGS) entry which is preliminary data.</text>
</comment>
<keyword evidence="3" id="KW-1185">Reference proteome</keyword>
<sequence>MPGKLHHISLTCRDLLASQLFYQQFGFVAVQKYEDDDVVILFLKDESLFIELFHFKRLTNPVIQAKRLENIGLTHLALKTGCLATKRHLLEQRGHICQEVHNARVSNFRYFFTADPDGNLVEIIEEP</sequence>
<name>A0ABS4PFH5_9GAMM</name>
<feature type="domain" description="VOC" evidence="1">
    <location>
        <begin position="4"/>
        <end position="126"/>
    </location>
</feature>
<dbReference type="EMBL" id="JAGGMQ010000001">
    <property type="protein sequence ID" value="MBP2170668.1"/>
    <property type="molecule type" value="Genomic_DNA"/>
</dbReference>
<dbReference type="InterPro" id="IPR029068">
    <property type="entry name" value="Glyas_Bleomycin-R_OHBP_Dase"/>
</dbReference>
<dbReference type="InterPro" id="IPR004360">
    <property type="entry name" value="Glyas_Fos-R_dOase_dom"/>
</dbReference>
<gene>
    <name evidence="2" type="ORF">J2125_003860</name>
</gene>
<evidence type="ECO:0000313" key="2">
    <source>
        <dbReference type="EMBL" id="MBP2170668.1"/>
    </source>
</evidence>
<dbReference type="Gene3D" id="3.10.180.10">
    <property type="entry name" value="2,3-Dihydroxybiphenyl 1,2-Dioxygenase, domain 1"/>
    <property type="match status" value="1"/>
</dbReference>
<reference evidence="3" key="1">
    <citation type="submission" date="2023-07" db="EMBL/GenBank/DDBJ databases">
        <title>Genome mining of underrepresented organisms for secondary metabolites.</title>
        <authorList>
            <person name="D'Agostino P.M."/>
        </authorList>
    </citation>
    <scope>NUCLEOTIDE SEQUENCE [LARGE SCALE GENOMIC DNA]</scope>
    <source>
        <strain evidence="3">WS4403</strain>
    </source>
</reference>
<accession>A0ABS4PFH5</accession>
<evidence type="ECO:0000259" key="1">
    <source>
        <dbReference type="PROSITE" id="PS51819"/>
    </source>
</evidence>
<dbReference type="Proteomes" id="UP001195624">
    <property type="component" value="Unassembled WGS sequence"/>
</dbReference>
<dbReference type="PROSITE" id="PS51819">
    <property type="entry name" value="VOC"/>
    <property type="match status" value="1"/>
</dbReference>
<organism evidence="2 3">
    <name type="scientific">Winslowiella toletana</name>
    <dbReference type="NCBI Taxonomy" id="92490"/>
    <lineage>
        <taxon>Bacteria</taxon>
        <taxon>Pseudomonadati</taxon>
        <taxon>Pseudomonadota</taxon>
        <taxon>Gammaproteobacteria</taxon>
        <taxon>Enterobacterales</taxon>
        <taxon>Erwiniaceae</taxon>
        <taxon>Winslowiella</taxon>
    </lineage>
</organism>